<evidence type="ECO:0000256" key="15">
    <source>
        <dbReference type="SAM" id="Phobius"/>
    </source>
</evidence>
<evidence type="ECO:0000256" key="8">
    <source>
        <dbReference type="ARBA" id="ARBA00022840"/>
    </source>
</evidence>
<keyword evidence="9" id="KW-1015">Disulfide bond</keyword>
<keyword evidence="10" id="KW-0675">Receptor</keyword>
<keyword evidence="7" id="KW-0418">Kinase</keyword>
<proteinExistence type="predicted"/>
<keyword evidence="8" id="KW-0067">ATP-binding</keyword>
<dbReference type="Gene3D" id="1.10.510.10">
    <property type="entry name" value="Transferase(Phosphotransferase) domain 1"/>
    <property type="match status" value="1"/>
</dbReference>
<dbReference type="CDD" id="cd06222">
    <property type="entry name" value="RNase_H_like"/>
    <property type="match status" value="1"/>
</dbReference>
<accession>A0A2N9EYQ2</accession>
<dbReference type="InterPro" id="IPR044730">
    <property type="entry name" value="RNase_H-like_dom_plant"/>
</dbReference>
<comment type="catalytic activity">
    <reaction evidence="12">
        <text>L-threonyl-[protein] + ATP = O-phospho-L-threonyl-[protein] + ADP + H(+)</text>
        <dbReference type="Rhea" id="RHEA:46608"/>
        <dbReference type="Rhea" id="RHEA-COMP:11060"/>
        <dbReference type="Rhea" id="RHEA-COMP:11605"/>
        <dbReference type="ChEBI" id="CHEBI:15378"/>
        <dbReference type="ChEBI" id="CHEBI:30013"/>
        <dbReference type="ChEBI" id="CHEBI:30616"/>
        <dbReference type="ChEBI" id="CHEBI:61977"/>
        <dbReference type="ChEBI" id="CHEBI:456216"/>
        <dbReference type="EC" id="2.7.11.1"/>
    </reaction>
</comment>
<feature type="domain" description="Bulb-type lectin" evidence="17">
    <location>
        <begin position="23"/>
        <end position="143"/>
    </location>
</feature>
<dbReference type="PROSITE" id="PS00108">
    <property type="entry name" value="PROTEIN_KINASE_ST"/>
    <property type="match status" value="1"/>
</dbReference>
<dbReference type="SUPFAM" id="SSF53098">
    <property type="entry name" value="Ribonuclease H-like"/>
    <property type="match status" value="1"/>
</dbReference>
<dbReference type="Pfam" id="PF08276">
    <property type="entry name" value="PAN_2"/>
    <property type="match status" value="1"/>
</dbReference>
<keyword evidence="4" id="KW-0808">Transferase</keyword>
<dbReference type="InterPro" id="IPR000719">
    <property type="entry name" value="Prot_kinase_dom"/>
</dbReference>
<dbReference type="InterPro" id="IPR003609">
    <property type="entry name" value="Pan_app"/>
</dbReference>
<feature type="transmembrane region" description="Helical" evidence="15">
    <location>
        <begin position="438"/>
        <end position="460"/>
    </location>
</feature>
<evidence type="ECO:0000256" key="5">
    <source>
        <dbReference type="ARBA" id="ARBA00022729"/>
    </source>
</evidence>
<dbReference type="CDD" id="cd14066">
    <property type="entry name" value="STKc_IRAK"/>
    <property type="match status" value="1"/>
</dbReference>
<dbReference type="InterPro" id="IPR036397">
    <property type="entry name" value="RNaseH_sf"/>
</dbReference>
<dbReference type="CDD" id="cd00028">
    <property type="entry name" value="B_lectin"/>
    <property type="match status" value="1"/>
</dbReference>
<dbReference type="InterPro" id="IPR001480">
    <property type="entry name" value="Bulb-type_lectin_dom"/>
</dbReference>
<evidence type="ECO:0000256" key="2">
    <source>
        <dbReference type="ARBA" id="ARBA00022527"/>
    </source>
</evidence>
<dbReference type="PROSITE" id="PS50011">
    <property type="entry name" value="PROTEIN_KINASE_DOM"/>
    <property type="match status" value="1"/>
</dbReference>
<dbReference type="SMART" id="SM00473">
    <property type="entry name" value="PAN_AP"/>
    <property type="match status" value="1"/>
</dbReference>
<feature type="region of interest" description="Disordered" evidence="14">
    <location>
        <begin position="996"/>
        <end position="1015"/>
    </location>
</feature>
<keyword evidence="3" id="KW-0597">Phosphoprotein</keyword>
<keyword evidence="2" id="KW-0723">Serine/threonine-protein kinase</keyword>
<evidence type="ECO:0000256" key="7">
    <source>
        <dbReference type="ARBA" id="ARBA00022777"/>
    </source>
</evidence>
<dbReference type="InterPro" id="IPR025558">
    <property type="entry name" value="DUF4283"/>
</dbReference>
<dbReference type="InterPro" id="IPR025836">
    <property type="entry name" value="Zn_knuckle_CX2CX4HX4C"/>
</dbReference>
<evidence type="ECO:0000256" key="4">
    <source>
        <dbReference type="ARBA" id="ARBA00022679"/>
    </source>
</evidence>
<dbReference type="InterPro" id="IPR036426">
    <property type="entry name" value="Bulb-type_lectin_dom_sf"/>
</dbReference>
<evidence type="ECO:0000313" key="19">
    <source>
        <dbReference type="EMBL" id="SPC79983.1"/>
    </source>
</evidence>
<keyword evidence="11" id="KW-0325">Glycoprotein</keyword>
<keyword evidence="6" id="KW-0547">Nucleotide-binding</keyword>
<dbReference type="PROSITE" id="PS50927">
    <property type="entry name" value="BULB_LECTIN"/>
    <property type="match status" value="1"/>
</dbReference>
<keyword evidence="5" id="KW-0732">Signal</keyword>
<dbReference type="FunFam" id="3.50.4.10:FF:000002">
    <property type="entry name" value="G-type lectin S-receptor-like serine/threonine-protein kinase"/>
    <property type="match status" value="1"/>
</dbReference>
<dbReference type="Gene3D" id="3.30.200.20">
    <property type="entry name" value="Phosphorylase Kinase, domain 1"/>
    <property type="match status" value="1"/>
</dbReference>
<evidence type="ECO:0000259" key="18">
    <source>
        <dbReference type="PROSITE" id="PS50948"/>
    </source>
</evidence>
<dbReference type="FunFam" id="1.10.510.10:FF:000060">
    <property type="entry name" value="G-type lectin S-receptor-like serine/threonine-protein kinase"/>
    <property type="match status" value="1"/>
</dbReference>
<dbReference type="InterPro" id="IPR000858">
    <property type="entry name" value="S_locus_glycoprot_dom"/>
</dbReference>
<dbReference type="Pfam" id="PF01453">
    <property type="entry name" value="B_lectin"/>
    <property type="match status" value="1"/>
</dbReference>
<dbReference type="SUPFAM" id="SSF56112">
    <property type="entry name" value="Protein kinase-like (PK-like)"/>
    <property type="match status" value="1"/>
</dbReference>
<dbReference type="FunFam" id="2.90.10.10:FF:000004">
    <property type="entry name" value="G-type lectin S-receptor-like serine/threonine-protein kinase"/>
    <property type="match status" value="1"/>
</dbReference>
<protein>
    <recommendedName>
        <fullName evidence="1">non-specific serine/threonine protein kinase</fullName>
        <ecNumber evidence="1">2.7.11.1</ecNumber>
    </recommendedName>
</protein>
<organism evidence="19">
    <name type="scientific">Fagus sylvatica</name>
    <name type="common">Beechnut</name>
    <dbReference type="NCBI Taxonomy" id="28930"/>
    <lineage>
        <taxon>Eukaryota</taxon>
        <taxon>Viridiplantae</taxon>
        <taxon>Streptophyta</taxon>
        <taxon>Embryophyta</taxon>
        <taxon>Tracheophyta</taxon>
        <taxon>Spermatophyta</taxon>
        <taxon>Magnoliopsida</taxon>
        <taxon>eudicotyledons</taxon>
        <taxon>Gunneridae</taxon>
        <taxon>Pentapetalae</taxon>
        <taxon>rosids</taxon>
        <taxon>fabids</taxon>
        <taxon>Fagales</taxon>
        <taxon>Fagaceae</taxon>
        <taxon>Fagus</taxon>
    </lineage>
</organism>
<dbReference type="Pfam" id="PF00954">
    <property type="entry name" value="S_locus_glycop"/>
    <property type="match status" value="1"/>
</dbReference>
<dbReference type="GO" id="GO:0048544">
    <property type="term" value="P:recognition of pollen"/>
    <property type="evidence" value="ECO:0007669"/>
    <property type="project" value="InterPro"/>
</dbReference>
<evidence type="ECO:0000256" key="12">
    <source>
        <dbReference type="ARBA" id="ARBA00047899"/>
    </source>
</evidence>
<dbReference type="Pfam" id="PF14392">
    <property type="entry name" value="zf-CCHC_4"/>
    <property type="match status" value="1"/>
</dbReference>
<evidence type="ECO:0000259" key="16">
    <source>
        <dbReference type="PROSITE" id="PS50011"/>
    </source>
</evidence>
<feature type="domain" description="Apple" evidence="18">
    <location>
        <begin position="338"/>
        <end position="419"/>
    </location>
</feature>
<evidence type="ECO:0000256" key="10">
    <source>
        <dbReference type="ARBA" id="ARBA00023170"/>
    </source>
</evidence>
<dbReference type="PROSITE" id="PS50948">
    <property type="entry name" value="PAN"/>
    <property type="match status" value="1"/>
</dbReference>
<dbReference type="InterPro" id="IPR011009">
    <property type="entry name" value="Kinase-like_dom_sf"/>
</dbReference>
<dbReference type="EMBL" id="OIVN01000424">
    <property type="protein sequence ID" value="SPC79983.1"/>
    <property type="molecule type" value="Genomic_DNA"/>
</dbReference>
<dbReference type="PANTHER" id="PTHR32444">
    <property type="entry name" value="BULB-TYPE LECTIN DOMAIN-CONTAINING PROTEIN"/>
    <property type="match status" value="1"/>
</dbReference>
<dbReference type="PANTHER" id="PTHR32444:SF183">
    <property type="entry name" value="APPLE DOMAIN-CONTAINING PROTEIN"/>
    <property type="match status" value="1"/>
</dbReference>
<evidence type="ECO:0000256" key="13">
    <source>
        <dbReference type="ARBA" id="ARBA00048679"/>
    </source>
</evidence>
<dbReference type="SMART" id="SM00220">
    <property type="entry name" value="S_TKc"/>
    <property type="match status" value="1"/>
</dbReference>
<dbReference type="InterPro" id="IPR012337">
    <property type="entry name" value="RNaseH-like_sf"/>
</dbReference>
<gene>
    <name evidence="19" type="ORF">FSB_LOCUS7865</name>
</gene>
<dbReference type="Pfam" id="PF13456">
    <property type="entry name" value="RVT_3"/>
    <property type="match status" value="1"/>
</dbReference>
<dbReference type="FunFam" id="3.30.200.20:FF:000195">
    <property type="entry name" value="G-type lectin S-receptor-like serine/threonine-protein kinase"/>
    <property type="match status" value="1"/>
</dbReference>
<keyword evidence="15" id="KW-0812">Transmembrane</keyword>
<dbReference type="GO" id="GO:0004523">
    <property type="term" value="F:RNA-DNA hybrid ribonuclease activity"/>
    <property type="evidence" value="ECO:0007669"/>
    <property type="project" value="InterPro"/>
</dbReference>
<evidence type="ECO:0000256" key="1">
    <source>
        <dbReference type="ARBA" id="ARBA00012513"/>
    </source>
</evidence>
<dbReference type="CDD" id="cd01098">
    <property type="entry name" value="PAN_AP_plant"/>
    <property type="match status" value="1"/>
</dbReference>
<dbReference type="SMART" id="SM00108">
    <property type="entry name" value="B_lectin"/>
    <property type="match status" value="1"/>
</dbReference>
<dbReference type="InterPro" id="IPR002156">
    <property type="entry name" value="RNaseH_domain"/>
</dbReference>
<evidence type="ECO:0000256" key="3">
    <source>
        <dbReference type="ARBA" id="ARBA00022553"/>
    </source>
</evidence>
<name>A0A2N9EYQ2_FAGSY</name>
<evidence type="ECO:0000256" key="14">
    <source>
        <dbReference type="SAM" id="MobiDB-lite"/>
    </source>
</evidence>
<sequence>MEAFTYPIVYLILSSFIRTSITLDTIIPSQSFRDGDALVSAGRRFQMGFFSPGNSKGRYVGIWYTISSGTVLWVANRNTPLNDHSGVLKLTDKVLILLNSTNSIVWSSNNSSRTAQNPVLKLLDNGNLVVKDENVDDPVNFLWQSFDYPCDTFLPEMKLGRNLVTGLDRIVTSWKSPDDPGPGEFSVRLDPRGLPQVVIMKGDTIKARAGSWNGILLGVYDPALISNPIFEFEFVLNETDVYYEYKLKNSSVLTRSVINPSGIIQRFTWMSRTHRWDLFSTFPANQCENYGFCGAHSSCDIKKSPVCGCLERFLPKSPKNWDSLDWTDGCVRRTPLNCSGGDGFLKYVGLKLPDTSSSWFDKTMSLKECEGLCMKNCSCTAYSNLDIRGEGSGCLVWFGNLVDITVMTEGGQDFYVRIAASEIEHVEKKRHSSKKKQAGIIVGSALFVLGMIILGLVSYIRKKKLRNQGMTKRNQEKEYDNGDRKEDIELPVFDLTTLANVTDNFSINNKLGEGGFGPVYKGTLLEGKEIAVKRLSKTSGQGLNEFKNEVLLIAKLQHRNLVKLLGCCIQENEKILIYEYMSNGSLDSFIFDKTKSKVLDWDKRINIIGGVARGLLYLHQDSRLRIIHRDLKASNILLDNDMNPKISDFGLAKSFGGDQGDAKTNRIIGTYGYMSPEYAVHGQYSIKSDVFSFGVLILEIVSGKKNRGFCHPEHDLNLLGHAWKLWIEDRLIELIDDSVGDFTVSEVLRCIHVGKKFDLDQAVDSETESILAARFLTRRPMNLEAVARTFRHLWRAEKGFRLKDIGKNIVTIYFTEMADLERVISTSPWTYDKSFIVFQRTEDGILVTSLDFNFVDLWIQIHGLPPRYLNSSIGKKIGSALGKVLPTIDFEDDFGWWDFVRTRVAVDIRQPLCHGRRIGLGGGKEVQVSFKYEKLANFCYWCGMVTHSDRDCSLWLRNQGSLSIMQQFGPWLRAQPRFPHKRRTIMVEGSSFTSQRSSFSLTPTPASTIDEGPTREPFPNIEQVLNMEGISLDPVNQGPNHLISSKDLPEAPIESHADTTTMHESRKGFSPPFKENFPSPAHPISQPAHPFNATNPPMGPTITRAPLSDISNAGPGPKAKDPKHKAWKRINKNTLGPFDRPILVLPLKRTGYNENALRLDEARLEVLRCRLQFSSKLVVSRREQGGGLALFWKQEANVTIKSYSPTHIDTVINEGGENAWWFAGYYGAPETHRRHLFWKRACDVRGLARVGSEAVTAILGLYEDYFSSLFQSSNPTDFESVLHGISSVVIEDMNSNLEKVFTRQEVDYAIKQMGPLTASGPDAIKEYEKYLGLPSFVGRSRKESFIKIKERIWQKMQGWKHKLLSQAGSEILIKFVWGHGSNQRKIHWTKWEKMCTPKGQGGLGFRDMRLFNDSLLAKQVWRLLHNDNSLFYKVFKSKYFANCTIMDEKVKTNGSYAWRSILQARSVIHQGSLWRIGTGTKVRIWGDNWVPGLPLGQISSSRHYYAEDASHPPSAVPTACWWIMRIAWCLAFHIPTETKLFGVSSGALMLLRRSDTSSRERLMSHSQQRKIYNLDTSQLILSVLIAIPRKMCYMSYGAVPLQLTCGLKWSFSVTFNPLNSHPSVIFSKWIDNIWDDIGSIRTCASLIIQDYQKHQPPLDYFPPPRPYTKWTPPEEEVWKINFDCAVFQDSATAGVGVVVCNNHGRAMAVLAQKLPLPHAPVDVEALAARTSVTLAVELHLDRVLFEGDLKIIINALQSSEASYASYGHLISETQNIASQFYSVNFTHARRTANQVAHVLAKKSYSLETRTVWLSHMPPDVISTLHADLVF</sequence>
<evidence type="ECO:0000256" key="6">
    <source>
        <dbReference type="ARBA" id="ARBA00022741"/>
    </source>
</evidence>
<evidence type="ECO:0000256" key="11">
    <source>
        <dbReference type="ARBA" id="ARBA00023180"/>
    </source>
</evidence>
<dbReference type="InterPro" id="IPR008271">
    <property type="entry name" value="Ser/Thr_kinase_AS"/>
</dbReference>
<dbReference type="GO" id="GO:0003676">
    <property type="term" value="F:nucleic acid binding"/>
    <property type="evidence" value="ECO:0007669"/>
    <property type="project" value="InterPro"/>
</dbReference>
<keyword evidence="15" id="KW-1133">Transmembrane helix</keyword>
<dbReference type="Gene3D" id="3.30.420.10">
    <property type="entry name" value="Ribonuclease H-like superfamily/Ribonuclease H"/>
    <property type="match status" value="1"/>
</dbReference>
<dbReference type="EC" id="2.7.11.1" evidence="1"/>
<dbReference type="Pfam" id="PF14111">
    <property type="entry name" value="DUF4283"/>
    <property type="match status" value="1"/>
</dbReference>
<keyword evidence="15" id="KW-0472">Membrane</keyword>
<comment type="catalytic activity">
    <reaction evidence="13">
        <text>L-seryl-[protein] + ATP = O-phospho-L-seryl-[protein] + ADP + H(+)</text>
        <dbReference type="Rhea" id="RHEA:17989"/>
        <dbReference type="Rhea" id="RHEA-COMP:9863"/>
        <dbReference type="Rhea" id="RHEA-COMP:11604"/>
        <dbReference type="ChEBI" id="CHEBI:15378"/>
        <dbReference type="ChEBI" id="CHEBI:29999"/>
        <dbReference type="ChEBI" id="CHEBI:30616"/>
        <dbReference type="ChEBI" id="CHEBI:83421"/>
        <dbReference type="ChEBI" id="CHEBI:456216"/>
        <dbReference type="EC" id="2.7.11.1"/>
    </reaction>
</comment>
<evidence type="ECO:0000259" key="17">
    <source>
        <dbReference type="PROSITE" id="PS50927"/>
    </source>
</evidence>
<dbReference type="Pfam" id="PF07714">
    <property type="entry name" value="PK_Tyr_Ser-Thr"/>
    <property type="match status" value="1"/>
</dbReference>
<dbReference type="SUPFAM" id="SSF51110">
    <property type="entry name" value="alpha-D-mannose-specific plant lectins"/>
    <property type="match status" value="1"/>
</dbReference>
<dbReference type="GO" id="GO:0004674">
    <property type="term" value="F:protein serine/threonine kinase activity"/>
    <property type="evidence" value="ECO:0007669"/>
    <property type="project" value="UniProtKB-KW"/>
</dbReference>
<dbReference type="InterPro" id="IPR001245">
    <property type="entry name" value="Ser-Thr/Tyr_kinase_cat_dom"/>
</dbReference>
<feature type="domain" description="Protein kinase" evidence="16">
    <location>
        <begin position="505"/>
        <end position="795"/>
    </location>
</feature>
<dbReference type="Gene3D" id="3.50.4.10">
    <property type="entry name" value="Hepatocyte Growth Factor"/>
    <property type="match status" value="1"/>
</dbReference>
<dbReference type="GO" id="GO:0005524">
    <property type="term" value="F:ATP binding"/>
    <property type="evidence" value="ECO:0007669"/>
    <property type="project" value="UniProtKB-KW"/>
</dbReference>
<evidence type="ECO:0000256" key="9">
    <source>
        <dbReference type="ARBA" id="ARBA00023157"/>
    </source>
</evidence>
<dbReference type="Gene3D" id="2.90.10.10">
    <property type="entry name" value="Bulb-type lectin domain"/>
    <property type="match status" value="1"/>
</dbReference>
<reference evidence="19" key="1">
    <citation type="submission" date="2018-02" db="EMBL/GenBank/DDBJ databases">
        <authorList>
            <person name="Cohen D.B."/>
            <person name="Kent A.D."/>
        </authorList>
    </citation>
    <scope>NUCLEOTIDE SEQUENCE</scope>
</reference>